<dbReference type="AlphaFoldDB" id="A0A200PWH2"/>
<feature type="region of interest" description="Disordered" evidence="1">
    <location>
        <begin position="1"/>
        <end position="40"/>
    </location>
</feature>
<gene>
    <name evidence="2" type="ORF">BVC80_9091g76</name>
</gene>
<reference evidence="2 3" key="1">
    <citation type="journal article" date="2017" name="Mol. Plant">
        <title>The Genome of Medicinal Plant Macleaya cordata Provides New Insights into Benzylisoquinoline Alkaloids Metabolism.</title>
        <authorList>
            <person name="Liu X."/>
            <person name="Liu Y."/>
            <person name="Huang P."/>
            <person name="Ma Y."/>
            <person name="Qing Z."/>
            <person name="Tang Q."/>
            <person name="Cao H."/>
            <person name="Cheng P."/>
            <person name="Zheng Y."/>
            <person name="Yuan Z."/>
            <person name="Zhou Y."/>
            <person name="Liu J."/>
            <person name="Tang Z."/>
            <person name="Zhuo Y."/>
            <person name="Zhang Y."/>
            <person name="Yu L."/>
            <person name="Huang J."/>
            <person name="Yang P."/>
            <person name="Peng Q."/>
            <person name="Zhang J."/>
            <person name="Jiang W."/>
            <person name="Zhang Z."/>
            <person name="Lin K."/>
            <person name="Ro D.K."/>
            <person name="Chen X."/>
            <person name="Xiong X."/>
            <person name="Shang Y."/>
            <person name="Huang S."/>
            <person name="Zeng J."/>
        </authorList>
    </citation>
    <scope>NUCLEOTIDE SEQUENCE [LARGE SCALE GENOMIC DNA]</scope>
    <source>
        <strain evidence="3">cv. BLH2017</strain>
        <tissue evidence="2">Root</tissue>
    </source>
</reference>
<dbReference type="Pfam" id="PF05553">
    <property type="entry name" value="DUF761"/>
    <property type="match status" value="1"/>
</dbReference>
<feature type="compositionally biased region" description="Basic residues" evidence="1">
    <location>
        <begin position="31"/>
        <end position="40"/>
    </location>
</feature>
<evidence type="ECO:0000313" key="3">
    <source>
        <dbReference type="Proteomes" id="UP000195402"/>
    </source>
</evidence>
<dbReference type="EMBL" id="MVGT01003949">
    <property type="protein sequence ID" value="OVA02569.1"/>
    <property type="molecule type" value="Genomic_DNA"/>
</dbReference>
<evidence type="ECO:0000313" key="2">
    <source>
        <dbReference type="EMBL" id="OVA02569.1"/>
    </source>
</evidence>
<dbReference type="InParanoid" id="A0A200PWH2"/>
<dbReference type="PANTHER" id="PTHR36378:SF1">
    <property type="entry name" value="COTTON FIBER PROTEIN"/>
    <property type="match status" value="1"/>
</dbReference>
<comment type="caution">
    <text evidence="2">The sequence shown here is derived from an EMBL/GenBank/DDBJ whole genome shotgun (WGS) entry which is preliminary data.</text>
</comment>
<dbReference type="OrthoDB" id="1926607at2759"/>
<dbReference type="OMA" id="FILQFYQ"/>
<name>A0A200PWH2_MACCD</name>
<dbReference type="Proteomes" id="UP000195402">
    <property type="component" value="Unassembled WGS sequence"/>
</dbReference>
<dbReference type="InterPro" id="IPR008480">
    <property type="entry name" value="DUF761_pln"/>
</dbReference>
<organism evidence="2 3">
    <name type="scientific">Macleaya cordata</name>
    <name type="common">Five-seeded plume-poppy</name>
    <name type="synonym">Bocconia cordata</name>
    <dbReference type="NCBI Taxonomy" id="56857"/>
    <lineage>
        <taxon>Eukaryota</taxon>
        <taxon>Viridiplantae</taxon>
        <taxon>Streptophyta</taxon>
        <taxon>Embryophyta</taxon>
        <taxon>Tracheophyta</taxon>
        <taxon>Spermatophyta</taxon>
        <taxon>Magnoliopsida</taxon>
        <taxon>Ranunculales</taxon>
        <taxon>Papaveraceae</taxon>
        <taxon>Papaveroideae</taxon>
        <taxon>Macleaya</taxon>
    </lineage>
</organism>
<dbReference type="PANTHER" id="PTHR36378">
    <property type="entry name" value="COTTON FIBER PROTEIN"/>
    <property type="match status" value="1"/>
</dbReference>
<dbReference type="STRING" id="56857.A0A200PWH2"/>
<keyword evidence="3" id="KW-1185">Reference proteome</keyword>
<proteinExistence type="predicted"/>
<accession>A0A200PWH2</accession>
<evidence type="ECO:0008006" key="4">
    <source>
        <dbReference type="Google" id="ProtNLM"/>
    </source>
</evidence>
<evidence type="ECO:0000256" key="1">
    <source>
        <dbReference type="SAM" id="MobiDB-lite"/>
    </source>
</evidence>
<protein>
    <recommendedName>
        <fullName evidence="4">Cotton fiber protein</fullName>
    </recommendedName>
</protein>
<sequence length="237" mass="26811">MDIMDKEITSSSTKNVEKQAAPPPEHDVPKNKKKKKKKKRGLLKMIKVAIFVLRRRSTTSKQTSLWKRIVNAMGSFQDDPLHLDQHDQINPPQVPPLIIRASLDIRRPTTTQLTVDSSSSPLPKNNEVQLNIAPLAVVQDSPISPPSCRSQYASALNLQELDRTGGNNCGGEEYVNVDGCNDDDDDDMIEIYIDDDGDQMIDARAEEFIAYFYEQMKLQRLKSDLQNNRIYSMADHV</sequence>